<comment type="caution">
    <text evidence="2">The sequence shown here is derived from an EMBL/GenBank/DDBJ whole genome shotgun (WGS) entry which is preliminary data.</text>
</comment>
<gene>
    <name evidence="2" type="ORF">IFM89_010538</name>
</gene>
<organism evidence="2 3">
    <name type="scientific">Coptis chinensis</name>
    <dbReference type="NCBI Taxonomy" id="261450"/>
    <lineage>
        <taxon>Eukaryota</taxon>
        <taxon>Viridiplantae</taxon>
        <taxon>Streptophyta</taxon>
        <taxon>Embryophyta</taxon>
        <taxon>Tracheophyta</taxon>
        <taxon>Spermatophyta</taxon>
        <taxon>Magnoliopsida</taxon>
        <taxon>Ranunculales</taxon>
        <taxon>Ranunculaceae</taxon>
        <taxon>Coptidoideae</taxon>
        <taxon>Coptis</taxon>
    </lineage>
</organism>
<dbReference type="InterPro" id="IPR027363">
    <property type="entry name" value="M1Pi_N"/>
</dbReference>
<dbReference type="PANTHER" id="PTHR43096:SF10">
    <property type="entry name" value="CHAPERONE PROTEIN DNAJ A6, CHLOROPLASTIC"/>
    <property type="match status" value="1"/>
</dbReference>
<evidence type="ECO:0000313" key="2">
    <source>
        <dbReference type="EMBL" id="KAF9624371.1"/>
    </source>
</evidence>
<dbReference type="Gene3D" id="1.20.120.420">
    <property type="entry name" value="translation initiation factor eif-2b, domain 1"/>
    <property type="match status" value="1"/>
</dbReference>
<evidence type="ECO:0000256" key="1">
    <source>
        <dbReference type="SAM" id="MobiDB-lite"/>
    </source>
</evidence>
<dbReference type="PANTHER" id="PTHR43096">
    <property type="entry name" value="DNAJ HOMOLOG 1, MITOCHONDRIAL-RELATED"/>
    <property type="match status" value="1"/>
</dbReference>
<dbReference type="EMBL" id="JADFTS010000001">
    <property type="protein sequence ID" value="KAF9624371.1"/>
    <property type="molecule type" value="Genomic_DNA"/>
</dbReference>
<proteinExistence type="predicted"/>
<sequence>MVEDDVASNKAIGSYGASFIKNTLKDSKNISILTHCNTGREPGAEQKFKDISNAYEGSSSQWVDVMKRKRAVHEEIMNLVHQKRSSEQADKDARRRMKKKNTVRGEKEKRVSSGLWGDGMGTGVMAWALGVMAWALGNPFDLFESLFENMGGMGVMGGGGRGTRTRAVDGEDEVYNLVLNFKEAVLGLKKD</sequence>
<protein>
    <submittedName>
        <fullName evidence="2">Uncharacterized protein</fullName>
    </submittedName>
</protein>
<dbReference type="AlphaFoldDB" id="A0A835MHX9"/>
<dbReference type="Proteomes" id="UP000631114">
    <property type="component" value="Unassembled WGS sequence"/>
</dbReference>
<keyword evidence="3" id="KW-1185">Reference proteome</keyword>
<dbReference type="GO" id="GO:0042026">
    <property type="term" value="P:protein refolding"/>
    <property type="evidence" value="ECO:0007669"/>
    <property type="project" value="TreeGrafter"/>
</dbReference>
<dbReference type="GO" id="GO:0009535">
    <property type="term" value="C:chloroplast thylakoid membrane"/>
    <property type="evidence" value="ECO:0007669"/>
    <property type="project" value="TreeGrafter"/>
</dbReference>
<feature type="compositionally biased region" description="Basic and acidic residues" evidence="1">
    <location>
        <begin position="84"/>
        <end position="93"/>
    </location>
</feature>
<reference evidence="2 3" key="1">
    <citation type="submission" date="2020-10" db="EMBL/GenBank/DDBJ databases">
        <title>The Coptis chinensis genome and diversification of protoberbering-type alkaloids.</title>
        <authorList>
            <person name="Wang B."/>
            <person name="Shu S."/>
            <person name="Song C."/>
            <person name="Liu Y."/>
        </authorList>
    </citation>
    <scope>NUCLEOTIDE SEQUENCE [LARGE SCALE GENOMIC DNA]</scope>
    <source>
        <strain evidence="2">HL-2020</strain>
        <tissue evidence="2">Leaf</tissue>
    </source>
</reference>
<name>A0A835MHX9_9MAGN</name>
<accession>A0A835MHX9</accession>
<evidence type="ECO:0000313" key="3">
    <source>
        <dbReference type="Proteomes" id="UP000631114"/>
    </source>
</evidence>
<feature type="region of interest" description="Disordered" evidence="1">
    <location>
        <begin position="82"/>
        <end position="110"/>
    </location>
</feature>
<dbReference type="GO" id="GO:0051082">
    <property type="term" value="F:unfolded protein binding"/>
    <property type="evidence" value="ECO:0007669"/>
    <property type="project" value="TreeGrafter"/>
</dbReference>